<feature type="coiled-coil region" evidence="1">
    <location>
        <begin position="550"/>
        <end position="627"/>
    </location>
</feature>
<dbReference type="Proteomes" id="UP000494106">
    <property type="component" value="Unassembled WGS sequence"/>
</dbReference>
<comment type="caution">
    <text evidence="3">The sequence shown here is derived from an EMBL/GenBank/DDBJ whole genome shotgun (WGS) entry which is preliminary data.</text>
</comment>
<name>A0A8S0YYE0_ARCPL</name>
<feature type="coiled-coil region" evidence="1">
    <location>
        <begin position="406"/>
        <end position="493"/>
    </location>
</feature>
<protein>
    <submittedName>
        <fullName evidence="3">Uncharacterized protein</fullName>
    </submittedName>
</protein>
<evidence type="ECO:0000313" key="4">
    <source>
        <dbReference type="Proteomes" id="UP000494106"/>
    </source>
</evidence>
<evidence type="ECO:0000313" key="3">
    <source>
        <dbReference type="EMBL" id="CAB3225009.1"/>
    </source>
</evidence>
<proteinExistence type="predicted"/>
<feature type="coiled-coil region" evidence="1">
    <location>
        <begin position="332"/>
        <end position="380"/>
    </location>
</feature>
<evidence type="ECO:0000256" key="1">
    <source>
        <dbReference type="SAM" id="Coils"/>
    </source>
</evidence>
<gene>
    <name evidence="3" type="ORF">APLA_LOCUS2289</name>
</gene>
<dbReference type="EMBL" id="CADEBC010000196">
    <property type="protein sequence ID" value="CAB3225009.1"/>
    <property type="molecule type" value="Genomic_DNA"/>
</dbReference>
<reference evidence="3 4" key="1">
    <citation type="submission" date="2020-04" db="EMBL/GenBank/DDBJ databases">
        <authorList>
            <person name="Wallbank WR R."/>
            <person name="Pardo Diaz C."/>
            <person name="Kozak K."/>
            <person name="Martin S."/>
            <person name="Jiggins C."/>
            <person name="Moest M."/>
            <person name="Warren A I."/>
            <person name="Byers J.R.P. K."/>
            <person name="Montejo-Kovacevich G."/>
            <person name="Yen C E."/>
        </authorList>
    </citation>
    <scope>NUCLEOTIDE SEQUENCE [LARGE SCALE GENOMIC DNA]</scope>
</reference>
<feature type="compositionally biased region" description="Polar residues" evidence="2">
    <location>
        <begin position="49"/>
        <end position="72"/>
    </location>
</feature>
<dbReference type="OrthoDB" id="7456848at2759"/>
<accession>A0A8S0YYE0</accession>
<sequence length="754" mass="86335">MLQPSDLSTVHRETKKKLGRTMPYKRPQSLSPVTGRLKTSPTRAEVRSKSLTGTGMQGQKPSLDHSNGNEAVSPSRLMGQDEEKNTVIPQCMLTKMSRILAIKKREFLKLRKSLIAQQSTVLENYANLKELENRLSVSPEDSVGNLQVVSMKGWPAHDILLLVRDDVDALRNLEINSLIGSHVLQQFSSRLNPIPDEVLAVCAEISARRLELLDMLRCKHRLDRPNYCTNLDWKTKNMAFDTETEKLHKMVNELTENIKAKVLTAFELAKIPWVDRDSIIKKVERAQKENLILQSKLDELAKNNKSTEKGSAIPVPDPQSVCEELSKERAANEALKEVVASAETMLRVARARIATLERQLKDSRTELEGARKRHKELEHLYRTRESSYDARSRKLMEVSKTGEITIETLSRQRDALEMRVKELREQAAIAEQAVKAREAQLQARFEALQAKATEQERCRNEADARVAELEAKLKETEAALQDLQEHAAILTDMDRKRCLDYLPTKENEPSEKKRSYGKSFNFLNSLARIAQGEGQGEGSENLQEKIAIELLDKEQQIVKLKRAVDEHEENQKSMEESMTQYENQLAALRLEVRRLRNYDCFAKEVKYEDLETELLELNMQISTLNRERSELVSATASRALMLERYERSTELFANMIRMRRDLRALIDGRTTPPVMDETYKSEVSRSISSVCVNAADTWTALRAERVRVMRLEAALLTQRLQLERQGQVRTLLERRRAMFERIASETNQNNSTVA</sequence>
<organism evidence="3 4">
    <name type="scientific">Arctia plantaginis</name>
    <name type="common">Wood tiger moth</name>
    <name type="synonym">Phalaena plantaginis</name>
    <dbReference type="NCBI Taxonomy" id="874455"/>
    <lineage>
        <taxon>Eukaryota</taxon>
        <taxon>Metazoa</taxon>
        <taxon>Ecdysozoa</taxon>
        <taxon>Arthropoda</taxon>
        <taxon>Hexapoda</taxon>
        <taxon>Insecta</taxon>
        <taxon>Pterygota</taxon>
        <taxon>Neoptera</taxon>
        <taxon>Endopterygota</taxon>
        <taxon>Lepidoptera</taxon>
        <taxon>Glossata</taxon>
        <taxon>Ditrysia</taxon>
        <taxon>Noctuoidea</taxon>
        <taxon>Erebidae</taxon>
        <taxon>Arctiinae</taxon>
        <taxon>Arctia</taxon>
    </lineage>
</organism>
<dbReference type="AlphaFoldDB" id="A0A8S0YYE0"/>
<feature type="region of interest" description="Disordered" evidence="2">
    <location>
        <begin position="1"/>
        <end position="77"/>
    </location>
</feature>
<keyword evidence="4" id="KW-1185">Reference proteome</keyword>
<keyword evidence="1" id="KW-0175">Coiled coil</keyword>
<evidence type="ECO:0000256" key="2">
    <source>
        <dbReference type="SAM" id="MobiDB-lite"/>
    </source>
</evidence>
<feature type="compositionally biased region" description="Polar residues" evidence="2">
    <location>
        <begin position="28"/>
        <end position="42"/>
    </location>
</feature>